<dbReference type="PANTHER" id="PTHR42002">
    <property type="entry name" value="ANAEROBIC C4-DICARBOXYLATE TRANSPORTER DCUC-RELATED"/>
    <property type="match status" value="1"/>
</dbReference>
<evidence type="ECO:0000313" key="9">
    <source>
        <dbReference type="EMBL" id="EHY31365.1"/>
    </source>
</evidence>
<protein>
    <submittedName>
        <fullName evidence="9">Putative anaerobic C4-dicarboxylate transporter DcuC</fullName>
    </submittedName>
</protein>
<dbReference type="NCBIfam" id="NF037994">
    <property type="entry name" value="DcuC_1"/>
    <property type="match status" value="1"/>
</dbReference>
<keyword evidence="7 8" id="KW-0472">Membrane</keyword>
<dbReference type="OrthoDB" id="1674075at2"/>
<dbReference type="EMBL" id="AFBQ01000173">
    <property type="protein sequence ID" value="EHY31365.1"/>
    <property type="molecule type" value="Genomic_DNA"/>
</dbReference>
<evidence type="ECO:0000256" key="4">
    <source>
        <dbReference type="ARBA" id="ARBA00022475"/>
    </source>
</evidence>
<dbReference type="Proteomes" id="UP000004956">
    <property type="component" value="Unassembled WGS sequence"/>
</dbReference>
<accession>H3KET9</accession>
<keyword evidence="4" id="KW-1003">Cell membrane</keyword>
<keyword evidence="5 8" id="KW-0812">Transmembrane</keyword>
<evidence type="ECO:0000256" key="5">
    <source>
        <dbReference type="ARBA" id="ARBA00022692"/>
    </source>
</evidence>
<dbReference type="NCBIfam" id="TIGR00771">
    <property type="entry name" value="DcuC"/>
    <property type="match status" value="1"/>
</dbReference>
<dbReference type="GO" id="GO:0005886">
    <property type="term" value="C:plasma membrane"/>
    <property type="evidence" value="ECO:0007669"/>
    <property type="project" value="UniProtKB-SubCell"/>
</dbReference>
<proteinExistence type="inferred from homology"/>
<feature type="transmembrane region" description="Helical" evidence="8">
    <location>
        <begin position="280"/>
        <end position="298"/>
    </location>
</feature>
<feature type="transmembrane region" description="Helical" evidence="8">
    <location>
        <begin position="24"/>
        <end position="42"/>
    </location>
</feature>
<dbReference type="Pfam" id="PF03606">
    <property type="entry name" value="DcuC"/>
    <property type="match status" value="1"/>
</dbReference>
<dbReference type="PANTHER" id="PTHR42002:SF2">
    <property type="entry name" value="ANAEROBIC C4-DICARBOXYLATE TRANSPORTER DCUC-RELATED"/>
    <property type="match status" value="1"/>
</dbReference>
<feature type="transmembrane region" description="Helical" evidence="8">
    <location>
        <begin position="444"/>
        <end position="461"/>
    </location>
</feature>
<comment type="caution">
    <text evidence="9">The sequence shown here is derived from an EMBL/GenBank/DDBJ whole genome shotgun (WGS) entry which is preliminary data.</text>
</comment>
<dbReference type="STRING" id="762967.HMPREF9440_01254"/>
<evidence type="ECO:0000256" key="3">
    <source>
        <dbReference type="ARBA" id="ARBA00022448"/>
    </source>
</evidence>
<evidence type="ECO:0000256" key="1">
    <source>
        <dbReference type="ARBA" id="ARBA00004651"/>
    </source>
</evidence>
<feature type="transmembrane region" description="Helical" evidence="8">
    <location>
        <begin position="357"/>
        <end position="385"/>
    </location>
</feature>
<dbReference type="GO" id="GO:0015556">
    <property type="term" value="F:C4-dicarboxylate transmembrane transporter activity"/>
    <property type="evidence" value="ECO:0007669"/>
    <property type="project" value="InterPro"/>
</dbReference>
<name>H3KET9_9BURK</name>
<organism evidence="9 10">
    <name type="scientific">Sutterella parvirubra YIT 11816</name>
    <dbReference type="NCBI Taxonomy" id="762967"/>
    <lineage>
        <taxon>Bacteria</taxon>
        <taxon>Pseudomonadati</taxon>
        <taxon>Pseudomonadota</taxon>
        <taxon>Betaproteobacteria</taxon>
        <taxon>Burkholderiales</taxon>
        <taxon>Sutterellaceae</taxon>
        <taxon>Sutterella</taxon>
    </lineage>
</organism>
<gene>
    <name evidence="9" type="ORF">HMPREF9440_01254</name>
</gene>
<feature type="transmembrane region" description="Helical" evidence="8">
    <location>
        <begin position="252"/>
        <end position="274"/>
    </location>
</feature>
<dbReference type="PATRIC" id="fig|762967.3.peg.989"/>
<feature type="transmembrane region" description="Helical" evidence="8">
    <location>
        <begin position="196"/>
        <end position="215"/>
    </location>
</feature>
<comment type="subcellular location">
    <subcellularLocation>
        <location evidence="1">Cell membrane</location>
        <topology evidence="1">Multi-pass membrane protein</topology>
    </subcellularLocation>
</comment>
<evidence type="ECO:0000256" key="6">
    <source>
        <dbReference type="ARBA" id="ARBA00022989"/>
    </source>
</evidence>
<sequence length="462" mass="48621">MLGIVLVALGVAAAAYLVLKRFYAPMALLMVGAALIVVMGFVTGEPVVTGKSATNTFTFDVVQVMTNLLKSRAAGLGMNIMVVAGFAAYMDRIGATKSLVNLCTKPLEKIHAPYVLLALAYVVGQLLNVFIPSATGLGMLLMVTLFPLLVSQGVSKYSAAAAIATASALDLGPASGNSLLAAELSAIHVMEYFFDGQLPIAVVVLPLCAIAHAFLQRQFDIKDRALGRLTDADFTAQAVEVKGAAAQRTSPAYYALLPLLPVVLLFVFSKFVYAEVRLELITAILFCCFTAFVVDLLTRRTPKEVVADTKAIFEGMGKVFTSTVILIICAEVFAEGLKRTGGIDAILTWASQIEGAGGVAMLLMMIGIMAVASFVTGSGNAAFFAFSHFLPQCAKSVAWETIVLAAPVQLASGIARSMSPISGVTMAVAGLAGISPFELVRRTLPVMVLALFLTILASVLFV</sequence>
<feature type="transmembrane region" description="Helical" evidence="8">
    <location>
        <begin position="73"/>
        <end position="90"/>
    </location>
</feature>
<evidence type="ECO:0000256" key="7">
    <source>
        <dbReference type="ARBA" id="ARBA00023136"/>
    </source>
</evidence>
<comment type="similarity">
    <text evidence="2">Belongs to the DcuC/DcuD transporter (TC 2.A.61) family.</text>
</comment>
<evidence type="ECO:0000256" key="2">
    <source>
        <dbReference type="ARBA" id="ARBA00005275"/>
    </source>
</evidence>
<reference evidence="9 10" key="1">
    <citation type="submission" date="2011-11" db="EMBL/GenBank/DDBJ databases">
        <authorList>
            <person name="Weinstock G."/>
            <person name="Sodergren E."/>
            <person name="Clifton S."/>
            <person name="Fulton L."/>
            <person name="Fulton B."/>
            <person name="Courtney L."/>
            <person name="Fronick C."/>
            <person name="Harrison M."/>
            <person name="Strong C."/>
            <person name="Farmer C."/>
            <person name="Delahaunty K."/>
            <person name="Markovic C."/>
            <person name="Hall O."/>
            <person name="Minx P."/>
            <person name="Tomlinson C."/>
            <person name="Mitreva M."/>
            <person name="Hou S."/>
            <person name="Chen J."/>
            <person name="Wollam A."/>
            <person name="Pepin K.H."/>
            <person name="Johnson M."/>
            <person name="Bhonagiri V."/>
            <person name="Zhang X."/>
            <person name="Suruliraj S."/>
            <person name="Warren W."/>
            <person name="Chinwalla A."/>
            <person name="Mardis E.R."/>
            <person name="Wilson R.K."/>
        </authorList>
    </citation>
    <scope>NUCLEOTIDE SEQUENCE [LARGE SCALE GENOMIC DNA]</scope>
    <source>
        <strain evidence="9 10">YIT 11816</strain>
    </source>
</reference>
<feature type="transmembrane region" description="Helical" evidence="8">
    <location>
        <begin position="319"/>
        <end position="337"/>
    </location>
</feature>
<dbReference type="InterPro" id="IPR004669">
    <property type="entry name" value="C4_dicarb_anaerob_car"/>
</dbReference>
<dbReference type="InterPro" id="IPR018385">
    <property type="entry name" value="C4_dicarb_anaerob_car-like"/>
</dbReference>
<evidence type="ECO:0000256" key="8">
    <source>
        <dbReference type="SAM" id="Phobius"/>
    </source>
</evidence>
<evidence type="ECO:0000313" key="10">
    <source>
        <dbReference type="Proteomes" id="UP000004956"/>
    </source>
</evidence>
<dbReference type="RefSeq" id="WP_008542131.1">
    <property type="nucleotide sequence ID" value="NZ_JH604953.1"/>
</dbReference>
<keyword evidence="3" id="KW-0813">Transport</keyword>
<dbReference type="HOGENOM" id="CLU_030262_3_2_4"/>
<keyword evidence="6 8" id="KW-1133">Transmembrane helix</keyword>
<dbReference type="AlphaFoldDB" id="H3KET9"/>
<keyword evidence="10" id="KW-1185">Reference proteome</keyword>